<dbReference type="Pfam" id="PF26217">
    <property type="entry name" value="GDPGP1_N"/>
    <property type="match status" value="1"/>
</dbReference>
<dbReference type="GO" id="GO:0000166">
    <property type="term" value="F:nucleotide binding"/>
    <property type="evidence" value="ECO:0007669"/>
    <property type="project" value="UniProtKB-KW"/>
</dbReference>
<gene>
    <name evidence="15" type="ORF">SPHA_47712</name>
</gene>
<dbReference type="Proteomes" id="UP000597762">
    <property type="component" value="Unassembled WGS sequence"/>
</dbReference>
<dbReference type="GO" id="GO:0016787">
    <property type="term" value="F:hydrolase activity"/>
    <property type="evidence" value="ECO:0007669"/>
    <property type="project" value="UniProtKB-KW"/>
</dbReference>
<dbReference type="InterPro" id="IPR058865">
    <property type="entry name" value="GDPGP1_C"/>
</dbReference>
<evidence type="ECO:0000259" key="14">
    <source>
        <dbReference type="Pfam" id="PF26217"/>
    </source>
</evidence>
<dbReference type="GO" id="GO:0080048">
    <property type="term" value="F:GDP-D-glucose phosphorylase activity"/>
    <property type="evidence" value="ECO:0007669"/>
    <property type="project" value="UniProtKB-EC"/>
</dbReference>
<evidence type="ECO:0000256" key="8">
    <source>
        <dbReference type="ARBA" id="ARBA00022658"/>
    </source>
</evidence>
<comment type="similarity">
    <text evidence="4">Belongs to the GDPGP1 family.</text>
</comment>
<evidence type="ECO:0000256" key="9">
    <source>
        <dbReference type="ARBA" id="ARBA00022679"/>
    </source>
</evidence>
<evidence type="ECO:0000259" key="13">
    <source>
        <dbReference type="Pfam" id="PF26216"/>
    </source>
</evidence>
<proteinExistence type="inferred from homology"/>
<evidence type="ECO:0000313" key="16">
    <source>
        <dbReference type="Proteomes" id="UP000597762"/>
    </source>
</evidence>
<evidence type="ECO:0000256" key="12">
    <source>
        <dbReference type="ARBA" id="ARBA00022801"/>
    </source>
</evidence>
<comment type="function">
    <text evidence="2">Specific and highly efficient GDP-D-glucose phosphorylase regulating the levels of GDP-D-glucose in cells.</text>
</comment>
<feature type="domain" description="GDPGP1-like C-terminal" evidence="13">
    <location>
        <begin position="183"/>
        <end position="334"/>
    </location>
</feature>
<dbReference type="GO" id="GO:0005085">
    <property type="term" value="F:guanyl-nucleotide exchange factor activity"/>
    <property type="evidence" value="ECO:0007669"/>
    <property type="project" value="UniProtKB-KW"/>
</dbReference>
<comment type="subcellular location">
    <subcellularLocation>
        <location evidence="3">Cytoplasm</location>
    </subcellularLocation>
</comment>
<evidence type="ECO:0000256" key="5">
    <source>
        <dbReference type="ARBA" id="ARBA00012507"/>
    </source>
</evidence>
<evidence type="ECO:0000313" key="15">
    <source>
        <dbReference type="EMBL" id="CAE1289532.1"/>
    </source>
</evidence>
<sequence>MSKFDQEIRTKWTEAMINGYFKYQLTSLQTRIIPGRRGYIAQLNPLRFTERRKPQDIQNINQKFDPNKFNFTKISKQEILLHPVGSHWSASKPVTPSSKSLSDVLKHDENMIIINVSPLEFGHCLIIPQVNQSFPQAITTFGLTLSLECLLLSKHPGFRVGFNSLCALASVNHQHYHCYYFDQQLPVEKCNTFKLSNSIYELIDWPVRGFVFQLDGQTISSFVKTIKTITKFFQEAEIAHNLLMSRGSVLGTCIGNCKNTVCAYLWPRRKFKGAKEFEHVNVALVEMGGQLPVKDKDSYERMSQSEIDEILESVTFTHEEFEDLKKKILGLLCKEK</sequence>
<dbReference type="GO" id="GO:0005737">
    <property type="term" value="C:cytoplasm"/>
    <property type="evidence" value="ECO:0007669"/>
    <property type="project" value="UniProtKB-SubCell"/>
</dbReference>
<feature type="domain" description="GDPGP1-like N-terminal" evidence="14">
    <location>
        <begin position="3"/>
        <end position="179"/>
    </location>
</feature>
<evidence type="ECO:0000256" key="3">
    <source>
        <dbReference type="ARBA" id="ARBA00004496"/>
    </source>
</evidence>
<keyword evidence="7" id="KW-0963">Cytoplasm</keyword>
<evidence type="ECO:0000256" key="6">
    <source>
        <dbReference type="ARBA" id="ARBA00018857"/>
    </source>
</evidence>
<evidence type="ECO:0000256" key="7">
    <source>
        <dbReference type="ARBA" id="ARBA00022490"/>
    </source>
</evidence>
<protein>
    <recommendedName>
        <fullName evidence="6">GDP-D-glucose phosphorylase 1</fullName>
        <ecNumber evidence="5">2.7.7.78</ecNumber>
    </recommendedName>
</protein>
<accession>A0A812D620</accession>
<dbReference type="PANTHER" id="PTHR20884">
    <property type="entry name" value="GDP-D-GLUCOSE PHOSPHORYLASE 1"/>
    <property type="match status" value="1"/>
</dbReference>
<name>A0A812D620_ACAPH</name>
<dbReference type="InterPro" id="IPR058866">
    <property type="entry name" value="GDPGP1_N"/>
</dbReference>
<dbReference type="OrthoDB" id="417175at2759"/>
<evidence type="ECO:0000256" key="1">
    <source>
        <dbReference type="ARBA" id="ARBA00000063"/>
    </source>
</evidence>
<dbReference type="Pfam" id="PF26216">
    <property type="entry name" value="GDPGP1_C"/>
    <property type="match status" value="1"/>
</dbReference>
<comment type="caution">
    <text evidence="15">The sequence shown here is derived from an EMBL/GenBank/DDBJ whole genome shotgun (WGS) entry which is preliminary data.</text>
</comment>
<dbReference type="GO" id="GO:0006006">
    <property type="term" value="P:glucose metabolic process"/>
    <property type="evidence" value="ECO:0007669"/>
    <property type="project" value="TreeGrafter"/>
</dbReference>
<reference evidence="15" key="1">
    <citation type="submission" date="2021-01" db="EMBL/GenBank/DDBJ databases">
        <authorList>
            <person name="Li R."/>
            <person name="Bekaert M."/>
        </authorList>
    </citation>
    <scope>NUCLEOTIDE SEQUENCE</scope>
    <source>
        <strain evidence="15">Farmed</strain>
    </source>
</reference>
<dbReference type="PANTHER" id="PTHR20884:SF8">
    <property type="entry name" value="GDP-D-GLUCOSE PHOSPHORYLASE 1"/>
    <property type="match status" value="1"/>
</dbReference>
<keyword evidence="11" id="KW-0547">Nucleotide-binding</keyword>
<dbReference type="EMBL" id="CAHIKZ030002611">
    <property type="protein sequence ID" value="CAE1289532.1"/>
    <property type="molecule type" value="Genomic_DNA"/>
</dbReference>
<organism evidence="15 16">
    <name type="scientific">Acanthosepion pharaonis</name>
    <name type="common">Pharaoh cuttlefish</name>
    <name type="synonym">Sepia pharaonis</name>
    <dbReference type="NCBI Taxonomy" id="158019"/>
    <lineage>
        <taxon>Eukaryota</taxon>
        <taxon>Metazoa</taxon>
        <taxon>Spiralia</taxon>
        <taxon>Lophotrochozoa</taxon>
        <taxon>Mollusca</taxon>
        <taxon>Cephalopoda</taxon>
        <taxon>Coleoidea</taxon>
        <taxon>Decapodiformes</taxon>
        <taxon>Sepiida</taxon>
        <taxon>Sepiina</taxon>
        <taxon>Sepiidae</taxon>
        <taxon>Acanthosepion</taxon>
    </lineage>
</organism>
<dbReference type="EC" id="2.7.7.78" evidence="5"/>
<keyword evidence="12" id="KW-0378">Hydrolase</keyword>
<keyword evidence="10 15" id="KW-0548">Nucleotidyltransferase</keyword>
<evidence type="ECO:0000256" key="10">
    <source>
        <dbReference type="ARBA" id="ARBA00022695"/>
    </source>
</evidence>
<keyword evidence="16" id="KW-1185">Reference proteome</keyword>
<comment type="catalytic activity">
    <reaction evidence="1">
        <text>GDP-alpha-D-glucose + phosphate = alpha-D-glucose 1-phosphate + GDP + H(+)</text>
        <dbReference type="Rhea" id="RHEA:30387"/>
        <dbReference type="ChEBI" id="CHEBI:15378"/>
        <dbReference type="ChEBI" id="CHEBI:43474"/>
        <dbReference type="ChEBI" id="CHEBI:58189"/>
        <dbReference type="ChEBI" id="CHEBI:58601"/>
        <dbReference type="ChEBI" id="CHEBI:62230"/>
        <dbReference type="EC" id="2.7.7.78"/>
    </reaction>
</comment>
<dbReference type="AlphaFoldDB" id="A0A812D620"/>
<evidence type="ECO:0000256" key="11">
    <source>
        <dbReference type="ARBA" id="ARBA00022741"/>
    </source>
</evidence>
<keyword evidence="8" id="KW-0344">Guanine-nucleotide releasing factor</keyword>
<evidence type="ECO:0000256" key="2">
    <source>
        <dbReference type="ARBA" id="ARBA00003049"/>
    </source>
</evidence>
<evidence type="ECO:0000256" key="4">
    <source>
        <dbReference type="ARBA" id="ARBA00006451"/>
    </source>
</evidence>
<dbReference type="InterPro" id="IPR026506">
    <property type="entry name" value="GDPGP"/>
</dbReference>
<keyword evidence="9 15" id="KW-0808">Transferase</keyword>